<feature type="binding site" evidence="8">
    <location>
        <position position="87"/>
    </location>
    <ligand>
        <name>Mg(2+)</name>
        <dbReference type="ChEBI" id="CHEBI:18420"/>
        <label>1</label>
        <note>catalytic</note>
    </ligand>
</feature>
<evidence type="ECO:0000313" key="11">
    <source>
        <dbReference type="Proteomes" id="UP000683585"/>
    </source>
</evidence>
<keyword evidence="5 9" id="KW-0378">Hydrolase</keyword>
<comment type="similarity">
    <text evidence="3 9">Belongs to the inositol monophosphatase superfamily.</text>
</comment>
<organism evidence="10 11">
    <name type="scientific">Candidatus Profftia tarda</name>
    <dbReference type="NCBI Taxonomy" id="1177216"/>
    <lineage>
        <taxon>Bacteria</taxon>
        <taxon>Pseudomonadati</taxon>
        <taxon>Pseudomonadota</taxon>
        <taxon>Gammaproteobacteria</taxon>
        <taxon>Enterobacterales</taxon>
        <taxon>Enterobacteriaceae</taxon>
        <taxon>Candidatus Profftia</taxon>
    </lineage>
</organism>
<dbReference type="FunFam" id="3.30.540.10:FF:000003">
    <property type="entry name" value="Inositol-1-monophosphatase"/>
    <property type="match status" value="1"/>
</dbReference>
<dbReference type="GO" id="GO:0046872">
    <property type="term" value="F:metal ion binding"/>
    <property type="evidence" value="ECO:0007669"/>
    <property type="project" value="UniProtKB-KW"/>
</dbReference>
<evidence type="ECO:0000256" key="4">
    <source>
        <dbReference type="ARBA" id="ARBA00022723"/>
    </source>
</evidence>
<dbReference type="EMBL" id="LR890047">
    <property type="protein sequence ID" value="CAD6511368.1"/>
    <property type="molecule type" value="Genomic_DNA"/>
</dbReference>
<comment type="catalytic activity">
    <reaction evidence="1 9">
        <text>a myo-inositol phosphate + H2O = myo-inositol + phosphate</text>
        <dbReference type="Rhea" id="RHEA:24056"/>
        <dbReference type="ChEBI" id="CHEBI:15377"/>
        <dbReference type="ChEBI" id="CHEBI:17268"/>
        <dbReference type="ChEBI" id="CHEBI:43474"/>
        <dbReference type="ChEBI" id="CHEBI:84139"/>
        <dbReference type="EC" id="3.1.3.25"/>
    </reaction>
</comment>
<keyword evidence="6" id="KW-0805">Transcription regulation</keyword>
<comment type="cofactor">
    <cofactor evidence="2 8 9">
        <name>Mg(2+)</name>
        <dbReference type="ChEBI" id="CHEBI:18420"/>
    </cofactor>
</comment>
<evidence type="ECO:0000256" key="7">
    <source>
        <dbReference type="ARBA" id="ARBA00022842"/>
    </source>
</evidence>
<proteinExistence type="inferred from homology"/>
<keyword evidence="6" id="KW-0804">Transcription</keyword>
<dbReference type="Proteomes" id="UP000683585">
    <property type="component" value="Chromosome"/>
</dbReference>
<sequence length="273" mass="30340">MHPMLNIAIRAARMAGNLLTRNYEIPETIETNSKISSDFVSKVDFNAKCLIIETIRKSYPHHTILSKESCNMLYSGNEIQWILNPLDGAANFIRRLPHFSVSLAVRIRGRTEIAVVYDPMRNEMFTATRGQGSQLNGYRLRGAISKYLAGTVLATCFKFKDKKQVPSYIVVLDKFFQQFTDLRYTGTPALDLAYVAAGRVDGFFALGLKPWNITAGELLVCEAGGLVTDFDGGHNYLKSGNTIAGNPRIVRAILGNVSNKLMKIKKIDISGKL</sequence>
<keyword evidence="6" id="KW-0889">Transcription antitermination</keyword>
<dbReference type="GO" id="GO:0008934">
    <property type="term" value="F:inositol monophosphate 1-phosphatase activity"/>
    <property type="evidence" value="ECO:0007669"/>
    <property type="project" value="InterPro"/>
</dbReference>
<evidence type="ECO:0000256" key="1">
    <source>
        <dbReference type="ARBA" id="ARBA00001033"/>
    </source>
</evidence>
<dbReference type="KEGG" id="ptf:PROFFT_A_04760"/>
<dbReference type="InterPro" id="IPR000760">
    <property type="entry name" value="Inositol_monophosphatase-like"/>
</dbReference>
<name>A0A8E4F0D5_9ENTR</name>
<evidence type="ECO:0000256" key="3">
    <source>
        <dbReference type="ARBA" id="ARBA00009759"/>
    </source>
</evidence>
<dbReference type="Pfam" id="PF00459">
    <property type="entry name" value="Inositol_P"/>
    <property type="match status" value="1"/>
</dbReference>
<dbReference type="NCBIfam" id="NF008027">
    <property type="entry name" value="PRK10757.1"/>
    <property type="match status" value="1"/>
</dbReference>
<reference evidence="10" key="1">
    <citation type="submission" date="2020-10" db="EMBL/GenBank/DDBJ databases">
        <authorList>
            <person name="Szabo G."/>
        </authorList>
    </citation>
    <scope>NUCLEOTIDE SEQUENCE</scope>
    <source>
        <strain evidence="10">PROFFT</strain>
    </source>
</reference>
<dbReference type="PANTHER" id="PTHR20854">
    <property type="entry name" value="INOSITOL MONOPHOSPHATASE"/>
    <property type="match status" value="1"/>
</dbReference>
<dbReference type="RefSeq" id="WP_216782274.1">
    <property type="nucleotide sequence ID" value="NZ_LR890047.1"/>
</dbReference>
<keyword evidence="11" id="KW-1185">Reference proteome</keyword>
<evidence type="ECO:0000256" key="2">
    <source>
        <dbReference type="ARBA" id="ARBA00001946"/>
    </source>
</evidence>
<accession>A0A8E4F0D5</accession>
<feature type="binding site" evidence="8">
    <location>
        <position position="86"/>
    </location>
    <ligand>
        <name>Mg(2+)</name>
        <dbReference type="ChEBI" id="CHEBI:18420"/>
        <label>1</label>
        <note>catalytic</note>
    </ligand>
</feature>
<dbReference type="AlphaFoldDB" id="A0A8E4F0D5"/>
<evidence type="ECO:0000256" key="8">
    <source>
        <dbReference type="PIRSR" id="PIRSR600760-2"/>
    </source>
</evidence>
<evidence type="ECO:0000256" key="6">
    <source>
        <dbReference type="ARBA" id="ARBA00022814"/>
    </source>
</evidence>
<evidence type="ECO:0000313" key="10">
    <source>
        <dbReference type="EMBL" id="CAD6511368.1"/>
    </source>
</evidence>
<dbReference type="EC" id="3.1.3.25" evidence="9"/>
<dbReference type="CDD" id="cd01639">
    <property type="entry name" value="IMPase"/>
    <property type="match status" value="1"/>
</dbReference>
<dbReference type="GO" id="GO:0031564">
    <property type="term" value="P:transcription antitermination"/>
    <property type="evidence" value="ECO:0007669"/>
    <property type="project" value="UniProtKB-KW"/>
</dbReference>
<dbReference type="PANTHER" id="PTHR20854:SF4">
    <property type="entry name" value="INOSITOL-1-MONOPHOSPHATASE-RELATED"/>
    <property type="match status" value="1"/>
</dbReference>
<keyword evidence="7 8" id="KW-0460">Magnesium</keyword>
<gene>
    <name evidence="10" type="primary">suhB</name>
    <name evidence="10" type="ORF">PROFFT_A_04760</name>
</gene>
<evidence type="ECO:0000256" key="5">
    <source>
        <dbReference type="ARBA" id="ARBA00022801"/>
    </source>
</evidence>
<dbReference type="GO" id="GO:0006020">
    <property type="term" value="P:inositol metabolic process"/>
    <property type="evidence" value="ECO:0007669"/>
    <property type="project" value="TreeGrafter"/>
</dbReference>
<evidence type="ECO:0000256" key="9">
    <source>
        <dbReference type="RuleBase" id="RU364068"/>
    </source>
</evidence>
<dbReference type="GO" id="GO:0007165">
    <property type="term" value="P:signal transduction"/>
    <property type="evidence" value="ECO:0007669"/>
    <property type="project" value="TreeGrafter"/>
</dbReference>
<keyword evidence="4 8" id="KW-0479">Metal-binding</keyword>
<dbReference type="InterPro" id="IPR033942">
    <property type="entry name" value="IMPase"/>
</dbReference>
<protein>
    <recommendedName>
        <fullName evidence="9">Inositol-1-monophosphatase</fullName>
        <ecNumber evidence="9">3.1.3.25</ecNumber>
    </recommendedName>
</protein>